<reference evidence="2 3" key="1">
    <citation type="submission" date="2016-10" db="EMBL/GenBank/DDBJ databases">
        <title>Genome sequence of the ascomycete fungus Penicillium subrubescens.</title>
        <authorList>
            <person name="De Vries R.P."/>
            <person name="Peng M."/>
            <person name="Dilokpimol A."/>
            <person name="Hilden K."/>
            <person name="Makela M.R."/>
            <person name="Grigoriev I."/>
            <person name="Riley R."/>
            <person name="Granchi Z."/>
        </authorList>
    </citation>
    <scope>NUCLEOTIDE SEQUENCE [LARGE SCALE GENOMIC DNA]</scope>
    <source>
        <strain evidence="2 3">CBS 132785</strain>
    </source>
</reference>
<dbReference type="AlphaFoldDB" id="A0A1Q5UG66"/>
<gene>
    <name evidence="2" type="ORF">PENSUB_2952</name>
</gene>
<dbReference type="OrthoDB" id="10336691at2759"/>
<proteinExistence type="predicted"/>
<dbReference type="EMBL" id="MNBE01000277">
    <property type="protein sequence ID" value="OKP11466.1"/>
    <property type="molecule type" value="Genomic_DNA"/>
</dbReference>
<comment type="caution">
    <text evidence="2">The sequence shown here is derived from an EMBL/GenBank/DDBJ whole genome shotgun (WGS) entry which is preliminary data.</text>
</comment>
<organism evidence="2 3">
    <name type="scientific">Penicillium subrubescens</name>
    <dbReference type="NCBI Taxonomy" id="1316194"/>
    <lineage>
        <taxon>Eukaryota</taxon>
        <taxon>Fungi</taxon>
        <taxon>Dikarya</taxon>
        <taxon>Ascomycota</taxon>
        <taxon>Pezizomycotina</taxon>
        <taxon>Eurotiomycetes</taxon>
        <taxon>Eurotiomycetidae</taxon>
        <taxon>Eurotiales</taxon>
        <taxon>Aspergillaceae</taxon>
        <taxon>Penicillium</taxon>
    </lineage>
</organism>
<evidence type="ECO:0000256" key="1">
    <source>
        <dbReference type="SAM" id="Coils"/>
    </source>
</evidence>
<dbReference type="Proteomes" id="UP000186955">
    <property type="component" value="Unassembled WGS sequence"/>
</dbReference>
<sequence>MESLQRISTFLEDASQQANAEQQDIHNTFNGLVEAIQALGGSQPEAQAQAVRAIQHCRSLEAIISGLLREKQDLEETNKQMQLALSREQADYEQLLQRFAEQEVTLSCFQGAFPALQEGLRDLRGAWESIGTPGVYHTL</sequence>
<evidence type="ECO:0000313" key="2">
    <source>
        <dbReference type="EMBL" id="OKP11466.1"/>
    </source>
</evidence>
<name>A0A1Q5UG66_9EURO</name>
<accession>A0A1Q5UG66</accession>
<feature type="coiled-coil region" evidence="1">
    <location>
        <begin position="57"/>
        <end position="98"/>
    </location>
</feature>
<keyword evidence="3" id="KW-1185">Reference proteome</keyword>
<keyword evidence="1" id="KW-0175">Coiled coil</keyword>
<evidence type="ECO:0000313" key="3">
    <source>
        <dbReference type="Proteomes" id="UP000186955"/>
    </source>
</evidence>
<protein>
    <submittedName>
        <fullName evidence="2">Uncharacterized protein</fullName>
    </submittedName>
</protein>